<accession>A0ABQ3UHI5</accession>
<keyword evidence="3" id="KW-1185">Reference proteome</keyword>
<feature type="compositionally biased region" description="Low complexity" evidence="1">
    <location>
        <begin position="36"/>
        <end position="50"/>
    </location>
</feature>
<proteinExistence type="predicted"/>
<feature type="compositionally biased region" description="Basic and acidic residues" evidence="1">
    <location>
        <begin position="101"/>
        <end position="113"/>
    </location>
</feature>
<name>A0ABQ3UHI5_9CHLR</name>
<dbReference type="EMBL" id="BNJG01000001">
    <property type="protein sequence ID" value="GHO52171.1"/>
    <property type="molecule type" value="Genomic_DNA"/>
</dbReference>
<feature type="compositionally biased region" description="Low complexity" evidence="1">
    <location>
        <begin position="69"/>
        <end position="83"/>
    </location>
</feature>
<feature type="compositionally biased region" description="Acidic residues" evidence="1">
    <location>
        <begin position="167"/>
        <end position="178"/>
    </location>
</feature>
<dbReference type="RefSeq" id="WP_201369105.1">
    <property type="nucleotide sequence ID" value="NZ_BNJG01000001.1"/>
</dbReference>
<evidence type="ECO:0000313" key="2">
    <source>
        <dbReference type="EMBL" id="GHO52171.1"/>
    </source>
</evidence>
<sequence>MDFSPTQSPRRSTTSSLRASQALSSQQERNVEPMRRSSQQLTNQRQTRNNHQVGDPYPSRGTNQRALPAAGESSASTRRTSAQLRRRRTDFLEQGEEMETTNERQTRQIRLEGGKPAGKPTRELPRSENFNRPLVRRAPYMYEDDPLREELTRQLEQPTKRRSSLYEPEDIDDEEDEF</sequence>
<dbReference type="Proteomes" id="UP000654345">
    <property type="component" value="Unassembled WGS sequence"/>
</dbReference>
<evidence type="ECO:0000256" key="1">
    <source>
        <dbReference type="SAM" id="MobiDB-lite"/>
    </source>
</evidence>
<reference evidence="2 3" key="1">
    <citation type="journal article" date="2021" name="Int. J. Syst. Evol. Microbiol.">
        <title>Reticulibacter mediterranei gen. nov., sp. nov., within the new family Reticulibacteraceae fam. nov., and Ktedonospora formicarum gen. nov., sp. nov., Ktedonobacter robiniae sp. nov., Dictyobacter formicarum sp. nov. and Dictyobacter arantiisoli sp. nov., belonging to the class Ktedonobacteria.</title>
        <authorList>
            <person name="Yabe S."/>
            <person name="Zheng Y."/>
            <person name="Wang C.M."/>
            <person name="Sakai Y."/>
            <person name="Abe K."/>
            <person name="Yokota A."/>
            <person name="Donadio S."/>
            <person name="Cavaletti L."/>
            <person name="Monciardini P."/>
        </authorList>
    </citation>
    <scope>NUCLEOTIDE SEQUENCE [LARGE SCALE GENOMIC DNA]</scope>
    <source>
        <strain evidence="2 3">SOSP1-30</strain>
    </source>
</reference>
<feature type="compositionally biased region" description="Low complexity" evidence="1">
    <location>
        <begin position="1"/>
        <end position="27"/>
    </location>
</feature>
<gene>
    <name evidence="2" type="ORF">KSB_06460</name>
</gene>
<comment type="caution">
    <text evidence="2">The sequence shown here is derived from an EMBL/GenBank/DDBJ whole genome shotgun (WGS) entry which is preliminary data.</text>
</comment>
<organism evidence="2 3">
    <name type="scientific">Ktedonobacter robiniae</name>
    <dbReference type="NCBI Taxonomy" id="2778365"/>
    <lineage>
        <taxon>Bacteria</taxon>
        <taxon>Bacillati</taxon>
        <taxon>Chloroflexota</taxon>
        <taxon>Ktedonobacteria</taxon>
        <taxon>Ktedonobacterales</taxon>
        <taxon>Ktedonobacteraceae</taxon>
        <taxon>Ktedonobacter</taxon>
    </lineage>
</organism>
<protein>
    <submittedName>
        <fullName evidence="2">Uncharacterized protein</fullName>
    </submittedName>
</protein>
<feature type="region of interest" description="Disordered" evidence="1">
    <location>
        <begin position="1"/>
        <end position="178"/>
    </location>
</feature>
<evidence type="ECO:0000313" key="3">
    <source>
        <dbReference type="Proteomes" id="UP000654345"/>
    </source>
</evidence>